<name>A0AAX3N8P5_9PROT</name>
<evidence type="ECO:0000256" key="3">
    <source>
        <dbReference type="ARBA" id="ARBA00022490"/>
    </source>
</evidence>
<keyword evidence="6 10" id="KW-0067">ATP-binding</keyword>
<keyword evidence="4 10" id="KW-0436">Ligase</keyword>
<keyword evidence="11" id="KW-1133">Transmembrane helix</keyword>
<dbReference type="AlphaFoldDB" id="A0AAX3N8P5"/>
<evidence type="ECO:0000256" key="2">
    <source>
        <dbReference type="ARBA" id="ARBA00013164"/>
    </source>
</evidence>
<dbReference type="GO" id="GO:0006429">
    <property type="term" value="P:leucyl-tRNA aminoacylation"/>
    <property type="evidence" value="ECO:0007669"/>
    <property type="project" value="InterPro"/>
</dbReference>
<dbReference type="GO" id="GO:0004823">
    <property type="term" value="F:leucine-tRNA ligase activity"/>
    <property type="evidence" value="ECO:0007669"/>
    <property type="project" value="UniProtKB-EC"/>
</dbReference>
<evidence type="ECO:0000256" key="6">
    <source>
        <dbReference type="ARBA" id="ARBA00022840"/>
    </source>
</evidence>
<accession>A0AAX3N8P5</accession>
<evidence type="ECO:0000313" key="14">
    <source>
        <dbReference type="Proteomes" id="UP001222373"/>
    </source>
</evidence>
<reference evidence="13" key="1">
    <citation type="submission" date="2022-11" db="EMBL/GenBank/DDBJ databases">
        <title>Genomic comparisons reveal selection pressure and functional variation between nutritional endosymbionts of cave-adapted and epigean Hawaiian planthoppers.</title>
        <authorList>
            <person name="Gossett J.M."/>
            <person name="Porter M.L."/>
            <person name="Vasquez Y."/>
            <person name="Bennett G.M."/>
            <person name="Chong R.A."/>
        </authorList>
    </citation>
    <scope>NUCLEOTIDE SEQUENCE</scope>
    <source>
        <strain evidence="13">OPOL2</strain>
    </source>
</reference>
<dbReference type="GO" id="GO:0005524">
    <property type="term" value="F:ATP binding"/>
    <property type="evidence" value="ECO:0007669"/>
    <property type="project" value="UniProtKB-KW"/>
</dbReference>
<evidence type="ECO:0000256" key="7">
    <source>
        <dbReference type="ARBA" id="ARBA00022917"/>
    </source>
</evidence>
<dbReference type="PANTHER" id="PTHR43740:SF2">
    <property type="entry name" value="LEUCINE--TRNA LIGASE, MITOCHONDRIAL"/>
    <property type="match status" value="1"/>
</dbReference>
<sequence length="660" mass="80414">MNITFNHKIIEKKILKNSIKKQDKFCISMIPYPSGKLHLGHIRNYTINDIICRRLNIKMFMGWDSFGLPAENFSIQKKMKTKNCVKNNIKNMKKVMFKMGFDINWNKEFKTSSKKYYKYTQFFFLKFFKNGYIYKKKTLLYWDPLDKTVLSREQIINGRGWRSGKKVIRKLVSSYFIKLKKKLINSILKDIKKSKWPKNIKDKQIKWIGKLSGDKFRYKNDVFFFKKKNFNSINISFNNINFIEKFKKKNYISKFFKKKIEEFNIKKKKLYFIGFKKIRNKNIPIFIYNKLKYNEYYHTAKINPFLKIEFIKRFKKKTKLYKIKEKSKKTSTYKILDWNISRQRYWGTPIPIIKCKKCGLVINKKLPFKIKKIKDYNKKKIIKCTNCKKKSIKEKNTLDTFFDSSWYFLFFSSRIFFIKKKIKKIDSKKIDIYIGGEEHSILHLLYSRIFLKLLKNIKLLNYSEPFKKLIIQGLILNKTFYIKKKKKKKWIKENKIKKYKKVYNGNIKKMSKSKKNGIEPKDYIKKFGADALRMYIVFIAPIKKNFIWNGEKIIGCYRFIRKIWNFSIKFNSLKNKKFNFKINENFKKLYKTNNFNILVSKLMMYFRNIKNLCKKYKNNSIEKKFSFFLKNLYPICPFISSYIWMMLKFNKKYKKIYENK</sequence>
<feature type="domain" description="Aminoacyl-tRNA synthetase class Ia" evidence="12">
    <location>
        <begin position="505"/>
        <end position="544"/>
    </location>
</feature>
<evidence type="ECO:0000256" key="5">
    <source>
        <dbReference type="ARBA" id="ARBA00022741"/>
    </source>
</evidence>
<organism evidence="13 14">
    <name type="scientific">Candidatus Vidania fulgoroideorum</name>
    <dbReference type="NCBI Taxonomy" id="881286"/>
    <lineage>
        <taxon>Bacteria</taxon>
        <taxon>Pseudomonadati</taxon>
        <taxon>Pseudomonadota</taxon>
        <taxon>Betaproteobacteria</taxon>
        <taxon>Candidatus Vidania</taxon>
    </lineage>
</organism>
<feature type="transmembrane region" description="Helical" evidence="11">
    <location>
        <begin position="627"/>
        <end position="647"/>
    </location>
</feature>
<dbReference type="SUPFAM" id="SSF52374">
    <property type="entry name" value="Nucleotidylyl transferase"/>
    <property type="match status" value="1"/>
</dbReference>
<dbReference type="Pfam" id="PF00133">
    <property type="entry name" value="tRNA-synt_1"/>
    <property type="match status" value="3"/>
</dbReference>
<proteinExistence type="inferred from homology"/>
<dbReference type="InterPro" id="IPR002302">
    <property type="entry name" value="Leu-tRNA-ligase"/>
</dbReference>
<dbReference type="SUPFAM" id="SSF47323">
    <property type="entry name" value="Anticodon-binding domain of a subclass of class I aminoacyl-tRNA synthetases"/>
    <property type="match status" value="1"/>
</dbReference>
<feature type="domain" description="Aminoacyl-tRNA synthetase class Ia" evidence="12">
    <location>
        <begin position="17"/>
        <end position="208"/>
    </location>
</feature>
<dbReference type="Gene3D" id="1.10.730.10">
    <property type="entry name" value="Isoleucyl-tRNA Synthetase, Domain 1"/>
    <property type="match status" value="1"/>
</dbReference>
<keyword evidence="8 10" id="KW-0030">Aminoacyl-tRNA synthetase</keyword>
<evidence type="ECO:0000256" key="10">
    <source>
        <dbReference type="RuleBase" id="RU363035"/>
    </source>
</evidence>
<keyword evidence="7 10" id="KW-0648">Protein biosynthesis</keyword>
<evidence type="ECO:0000259" key="12">
    <source>
        <dbReference type="Pfam" id="PF00133"/>
    </source>
</evidence>
<dbReference type="PROSITE" id="PS00178">
    <property type="entry name" value="AA_TRNA_LIGASE_I"/>
    <property type="match status" value="1"/>
</dbReference>
<dbReference type="EC" id="6.1.1.4" evidence="2"/>
<dbReference type="InterPro" id="IPR002300">
    <property type="entry name" value="aa-tRNA-synth_Ia"/>
</dbReference>
<dbReference type="PRINTS" id="PR00985">
    <property type="entry name" value="TRNASYNTHLEU"/>
</dbReference>
<keyword evidence="5 10" id="KW-0547">Nucleotide-binding</keyword>
<gene>
    <name evidence="13" type="ORF">ONB67_00475</name>
</gene>
<evidence type="ECO:0000313" key="13">
    <source>
        <dbReference type="EMBL" id="WDI79170.1"/>
    </source>
</evidence>
<feature type="domain" description="Aminoacyl-tRNA synthetase class Ia" evidence="12">
    <location>
        <begin position="308"/>
        <end position="479"/>
    </location>
</feature>
<dbReference type="PANTHER" id="PTHR43740">
    <property type="entry name" value="LEUCYL-TRNA SYNTHETASE"/>
    <property type="match status" value="1"/>
</dbReference>
<evidence type="ECO:0000256" key="9">
    <source>
        <dbReference type="ARBA" id="ARBA00030520"/>
    </source>
</evidence>
<keyword evidence="11" id="KW-0812">Transmembrane</keyword>
<evidence type="ECO:0000256" key="4">
    <source>
        <dbReference type="ARBA" id="ARBA00022598"/>
    </source>
</evidence>
<dbReference type="Proteomes" id="UP001222373">
    <property type="component" value="Chromosome"/>
</dbReference>
<protein>
    <recommendedName>
        <fullName evidence="2">leucine--tRNA ligase</fullName>
        <ecNumber evidence="2">6.1.1.4</ecNumber>
    </recommendedName>
    <alternativeName>
        <fullName evidence="9">Leucyl-tRNA synthetase</fullName>
    </alternativeName>
</protein>
<keyword evidence="11" id="KW-0472">Membrane</keyword>
<comment type="similarity">
    <text evidence="1 10">Belongs to the class-I aminoacyl-tRNA synthetase family.</text>
</comment>
<dbReference type="InterPro" id="IPR009080">
    <property type="entry name" value="tRNAsynth_Ia_anticodon-bd"/>
</dbReference>
<dbReference type="EMBL" id="CP110500">
    <property type="protein sequence ID" value="WDI79170.1"/>
    <property type="molecule type" value="Genomic_DNA"/>
</dbReference>
<dbReference type="InterPro" id="IPR001412">
    <property type="entry name" value="aa-tRNA-synth_I_CS"/>
</dbReference>
<dbReference type="Gene3D" id="3.40.50.620">
    <property type="entry name" value="HUPs"/>
    <property type="match status" value="2"/>
</dbReference>
<dbReference type="InterPro" id="IPR014729">
    <property type="entry name" value="Rossmann-like_a/b/a_fold"/>
</dbReference>
<evidence type="ECO:0000256" key="8">
    <source>
        <dbReference type="ARBA" id="ARBA00023146"/>
    </source>
</evidence>
<evidence type="ECO:0000256" key="1">
    <source>
        <dbReference type="ARBA" id="ARBA00005594"/>
    </source>
</evidence>
<keyword evidence="3" id="KW-0963">Cytoplasm</keyword>
<evidence type="ECO:0000256" key="11">
    <source>
        <dbReference type="SAM" id="Phobius"/>
    </source>
</evidence>